<comment type="caution">
    <text evidence="1">The sequence shown here is derived from an EMBL/GenBank/DDBJ whole genome shotgun (WGS) entry which is preliminary data.</text>
</comment>
<organism evidence="1 2">
    <name type="scientific">Rotaria magnacalcarata</name>
    <dbReference type="NCBI Taxonomy" id="392030"/>
    <lineage>
        <taxon>Eukaryota</taxon>
        <taxon>Metazoa</taxon>
        <taxon>Spiralia</taxon>
        <taxon>Gnathifera</taxon>
        <taxon>Rotifera</taxon>
        <taxon>Eurotatoria</taxon>
        <taxon>Bdelloidea</taxon>
        <taxon>Philodinida</taxon>
        <taxon>Philodinidae</taxon>
        <taxon>Rotaria</taxon>
    </lineage>
</organism>
<sequence length="85" mass="9168">FSKSANFPSFTPIKNIDRSSTVTYGDGCVYTGPLTAQYCVVKPKSISEMSKCTTPHDDEQDNASLSSASINNLSLKSLPSIETMN</sequence>
<name>A0A821GG01_9BILA</name>
<evidence type="ECO:0000313" key="2">
    <source>
        <dbReference type="Proteomes" id="UP000663866"/>
    </source>
</evidence>
<feature type="non-terminal residue" evidence="1">
    <location>
        <position position="85"/>
    </location>
</feature>
<evidence type="ECO:0000313" key="1">
    <source>
        <dbReference type="EMBL" id="CAF4666428.1"/>
    </source>
</evidence>
<feature type="non-terminal residue" evidence="1">
    <location>
        <position position="1"/>
    </location>
</feature>
<keyword evidence="2" id="KW-1185">Reference proteome</keyword>
<gene>
    <name evidence="1" type="ORF">OVN521_LOCUS47274</name>
</gene>
<dbReference type="EMBL" id="CAJOBG010091212">
    <property type="protein sequence ID" value="CAF4666428.1"/>
    <property type="molecule type" value="Genomic_DNA"/>
</dbReference>
<dbReference type="Proteomes" id="UP000663866">
    <property type="component" value="Unassembled WGS sequence"/>
</dbReference>
<reference evidence="1" key="1">
    <citation type="submission" date="2021-02" db="EMBL/GenBank/DDBJ databases">
        <authorList>
            <person name="Nowell W R."/>
        </authorList>
    </citation>
    <scope>NUCLEOTIDE SEQUENCE</scope>
</reference>
<proteinExistence type="predicted"/>
<dbReference type="AlphaFoldDB" id="A0A821GG01"/>
<protein>
    <submittedName>
        <fullName evidence="1">Uncharacterized protein</fullName>
    </submittedName>
</protein>
<accession>A0A821GG01</accession>